<organism evidence="9 10">
    <name type="scientific">Piscinibacter koreensis</name>
    <dbReference type="NCBI Taxonomy" id="2742824"/>
    <lineage>
        <taxon>Bacteria</taxon>
        <taxon>Pseudomonadati</taxon>
        <taxon>Pseudomonadota</taxon>
        <taxon>Betaproteobacteria</taxon>
        <taxon>Burkholderiales</taxon>
        <taxon>Sphaerotilaceae</taxon>
        <taxon>Piscinibacter</taxon>
    </lineage>
</organism>
<evidence type="ECO:0000256" key="6">
    <source>
        <dbReference type="ARBA" id="ARBA00023049"/>
    </source>
</evidence>
<evidence type="ECO:0000313" key="10">
    <source>
        <dbReference type="Proteomes" id="UP000529637"/>
    </source>
</evidence>
<keyword evidence="3" id="KW-0479">Metal-binding</keyword>
<keyword evidence="4" id="KW-0378">Hydrolase</keyword>
<dbReference type="EMBL" id="JABWMJ010000002">
    <property type="protein sequence ID" value="NUZ05490.1"/>
    <property type="molecule type" value="Genomic_DNA"/>
</dbReference>
<accession>A0A7Y6NLQ7</accession>
<sequence length="196" mass="20295">MLPVALAAGCKRVDVPAPVGPASAPAPASAPTPVPAPPPPASAPSAPEASGGALLIPVPGVAPGELNDMFDQSRGGGERAHEAIDIMAPHGTPVHAVADGTVAKLFDSKPGGITLYQFDPTGTYAYYYAHLAGYAPGIREGMQLRRGDLIGYVGSTGNARPDAPHLHFALFKLGPERQWWKGTPINPYPLLVPKTR</sequence>
<dbReference type="InterPro" id="IPR016047">
    <property type="entry name" value="M23ase_b-sheet_dom"/>
</dbReference>
<keyword evidence="6" id="KW-0482">Metalloprotease</keyword>
<keyword evidence="2" id="KW-0645">Protease</keyword>
<dbReference type="InterPro" id="IPR050570">
    <property type="entry name" value="Cell_wall_metabolism_enzyme"/>
</dbReference>
<proteinExistence type="predicted"/>
<comment type="caution">
    <text evidence="9">The sequence shown here is derived from an EMBL/GenBank/DDBJ whole genome shotgun (WGS) entry which is preliminary data.</text>
</comment>
<dbReference type="InterPro" id="IPR011055">
    <property type="entry name" value="Dup_hybrid_motif"/>
</dbReference>
<dbReference type="SUPFAM" id="SSF51261">
    <property type="entry name" value="Duplicated hybrid motif"/>
    <property type="match status" value="1"/>
</dbReference>
<dbReference type="CDD" id="cd12797">
    <property type="entry name" value="M23_peptidase"/>
    <property type="match status" value="1"/>
</dbReference>
<dbReference type="PANTHER" id="PTHR21666:SF288">
    <property type="entry name" value="CELL DIVISION PROTEIN YTFB"/>
    <property type="match status" value="1"/>
</dbReference>
<feature type="region of interest" description="Disordered" evidence="7">
    <location>
        <begin position="21"/>
        <end position="49"/>
    </location>
</feature>
<evidence type="ECO:0000256" key="5">
    <source>
        <dbReference type="ARBA" id="ARBA00022833"/>
    </source>
</evidence>
<evidence type="ECO:0000256" key="7">
    <source>
        <dbReference type="SAM" id="MobiDB-lite"/>
    </source>
</evidence>
<gene>
    <name evidence="9" type="ORF">HQN59_06905</name>
</gene>
<evidence type="ECO:0000313" key="9">
    <source>
        <dbReference type="EMBL" id="NUZ05490.1"/>
    </source>
</evidence>
<dbReference type="AlphaFoldDB" id="A0A7Y6NLQ7"/>
<protein>
    <submittedName>
        <fullName evidence="9">M23 family metallopeptidase</fullName>
    </submittedName>
</protein>
<dbReference type="Pfam" id="PF01551">
    <property type="entry name" value="Peptidase_M23"/>
    <property type="match status" value="1"/>
</dbReference>
<evidence type="ECO:0000256" key="4">
    <source>
        <dbReference type="ARBA" id="ARBA00022801"/>
    </source>
</evidence>
<evidence type="ECO:0000259" key="8">
    <source>
        <dbReference type="Pfam" id="PF01551"/>
    </source>
</evidence>
<name>A0A7Y6NLQ7_9BURK</name>
<dbReference type="Proteomes" id="UP000529637">
    <property type="component" value="Unassembled WGS sequence"/>
</dbReference>
<evidence type="ECO:0000256" key="3">
    <source>
        <dbReference type="ARBA" id="ARBA00022723"/>
    </source>
</evidence>
<dbReference type="GO" id="GO:0006508">
    <property type="term" value="P:proteolysis"/>
    <property type="evidence" value="ECO:0007669"/>
    <property type="project" value="UniProtKB-KW"/>
</dbReference>
<evidence type="ECO:0000256" key="1">
    <source>
        <dbReference type="ARBA" id="ARBA00001947"/>
    </source>
</evidence>
<reference evidence="9 10" key="1">
    <citation type="submission" date="2020-06" db="EMBL/GenBank/DDBJ databases">
        <title>Schlegella sp. ID0723 isolated from air conditioner.</title>
        <authorList>
            <person name="Kim D.Y."/>
            <person name="Kim D.-U."/>
        </authorList>
    </citation>
    <scope>NUCLEOTIDE SEQUENCE [LARGE SCALE GENOMIC DNA]</scope>
    <source>
        <strain evidence="9 10">ID0723</strain>
    </source>
</reference>
<feature type="domain" description="M23ase beta-sheet core" evidence="8">
    <location>
        <begin position="80"/>
        <end position="187"/>
    </location>
</feature>
<dbReference type="GO" id="GO:0004222">
    <property type="term" value="F:metalloendopeptidase activity"/>
    <property type="evidence" value="ECO:0007669"/>
    <property type="project" value="TreeGrafter"/>
</dbReference>
<keyword evidence="5" id="KW-0862">Zinc</keyword>
<feature type="compositionally biased region" description="Pro residues" evidence="7">
    <location>
        <begin position="28"/>
        <end position="42"/>
    </location>
</feature>
<comment type="cofactor">
    <cofactor evidence="1">
        <name>Zn(2+)</name>
        <dbReference type="ChEBI" id="CHEBI:29105"/>
    </cofactor>
</comment>
<keyword evidence="10" id="KW-1185">Reference proteome</keyword>
<dbReference type="GO" id="GO:0046872">
    <property type="term" value="F:metal ion binding"/>
    <property type="evidence" value="ECO:0007669"/>
    <property type="project" value="UniProtKB-KW"/>
</dbReference>
<evidence type="ECO:0000256" key="2">
    <source>
        <dbReference type="ARBA" id="ARBA00022670"/>
    </source>
</evidence>
<dbReference type="Gene3D" id="2.70.70.10">
    <property type="entry name" value="Glucose Permease (Domain IIA)"/>
    <property type="match status" value="1"/>
</dbReference>
<dbReference type="PANTHER" id="PTHR21666">
    <property type="entry name" value="PEPTIDASE-RELATED"/>
    <property type="match status" value="1"/>
</dbReference>